<dbReference type="Gene3D" id="3.90.400.10">
    <property type="entry name" value="Oligo-1,6-glucosidase, Domain 2"/>
    <property type="match status" value="2"/>
</dbReference>
<dbReference type="NCBIfam" id="TIGR01992">
    <property type="entry name" value="PTS-IIBC-Tre"/>
    <property type="match status" value="1"/>
</dbReference>
<dbReference type="CDD" id="cd11333">
    <property type="entry name" value="AmyAc_SI_OligoGlu_DGase"/>
    <property type="match status" value="2"/>
</dbReference>
<evidence type="ECO:0000256" key="6">
    <source>
        <dbReference type="ARBA" id="ARBA00022679"/>
    </source>
</evidence>
<feature type="domain" description="PTS EIIA type-1" evidence="17">
    <location>
        <begin position="2043"/>
        <end position="2147"/>
    </location>
</feature>
<dbReference type="GO" id="GO:0008982">
    <property type="term" value="F:protein-N(PI)-phosphohistidine-sugar phosphotransferase activity"/>
    <property type="evidence" value="ECO:0007669"/>
    <property type="project" value="InterPro"/>
</dbReference>
<dbReference type="Pfam" id="PF16657">
    <property type="entry name" value="Malt_amylase_C"/>
    <property type="match status" value="2"/>
</dbReference>
<feature type="compositionally biased region" description="Low complexity" evidence="15">
    <location>
        <begin position="1990"/>
        <end position="2006"/>
    </location>
</feature>
<keyword evidence="10" id="KW-0378">Hydrolase</keyword>
<dbReference type="Gene3D" id="2.70.70.10">
    <property type="entry name" value="Glucose Permease (Domain IIA)"/>
    <property type="match status" value="1"/>
</dbReference>
<feature type="transmembrane region" description="Helical" evidence="16">
    <location>
        <begin position="1948"/>
        <end position="1969"/>
    </location>
</feature>
<comment type="caution">
    <text evidence="20">The sequence shown here is derived from an EMBL/GenBank/DDBJ whole genome shotgun (WGS) entry which is preliminary data.</text>
</comment>
<dbReference type="InterPro" id="IPR011055">
    <property type="entry name" value="Dup_hybrid_motif"/>
</dbReference>
<keyword evidence="4" id="KW-1003">Cell membrane</keyword>
<dbReference type="PROSITE" id="PS51093">
    <property type="entry name" value="PTS_EIIA_TYPE_1"/>
    <property type="match status" value="1"/>
</dbReference>
<dbReference type="SUPFAM" id="SSF118215">
    <property type="entry name" value="Proton glutamate symport protein"/>
    <property type="match status" value="1"/>
</dbReference>
<evidence type="ECO:0000313" key="20">
    <source>
        <dbReference type="EMBL" id="KAF4325738.1"/>
    </source>
</evidence>
<dbReference type="CDD" id="cd00212">
    <property type="entry name" value="PTS_IIB_glc"/>
    <property type="match status" value="1"/>
</dbReference>
<dbReference type="Pfam" id="PF12706">
    <property type="entry name" value="Lactamase_B_2"/>
    <property type="match status" value="1"/>
</dbReference>
<dbReference type="InterPro" id="IPR022877">
    <property type="entry name" value="UPF0173"/>
</dbReference>
<dbReference type="Gene3D" id="2.60.40.1180">
    <property type="entry name" value="Golgi alpha-mannosidase II"/>
    <property type="match status" value="1"/>
</dbReference>
<evidence type="ECO:0000259" key="18">
    <source>
        <dbReference type="PROSITE" id="PS51098"/>
    </source>
</evidence>
<keyword evidence="8 16" id="KW-0812">Transmembrane</keyword>
<dbReference type="FunFam" id="3.20.20.80:FF:000014">
    <property type="entry name" value="Alpha,alpha-phosphotrehalase"/>
    <property type="match status" value="1"/>
</dbReference>
<dbReference type="Gene3D" id="3.30.1360.60">
    <property type="entry name" value="Glucose permease domain IIB"/>
    <property type="match status" value="1"/>
</dbReference>
<comment type="subcellular location">
    <subcellularLocation>
        <location evidence="1">Cell membrane</location>
        <topology evidence="1">Multi-pass membrane protein</topology>
    </subcellularLocation>
</comment>
<dbReference type="Pfam" id="PF00375">
    <property type="entry name" value="SDF"/>
    <property type="match status" value="1"/>
</dbReference>
<dbReference type="NCBIfam" id="TIGR00830">
    <property type="entry name" value="PTBA"/>
    <property type="match status" value="1"/>
</dbReference>
<dbReference type="Pfam" id="PF00367">
    <property type="entry name" value="PTS_EIIB"/>
    <property type="match status" value="1"/>
</dbReference>
<dbReference type="GO" id="GO:0015293">
    <property type="term" value="F:symporter activity"/>
    <property type="evidence" value="ECO:0007669"/>
    <property type="project" value="UniProtKB-KW"/>
</dbReference>
<feature type="transmembrane region" description="Helical" evidence="16">
    <location>
        <begin position="1849"/>
        <end position="1872"/>
    </location>
</feature>
<evidence type="ECO:0000313" key="21">
    <source>
        <dbReference type="Proteomes" id="UP000702964"/>
    </source>
</evidence>
<dbReference type="HAMAP" id="MF_00457">
    <property type="entry name" value="UPF0173"/>
    <property type="match status" value="1"/>
</dbReference>
<evidence type="ECO:0000256" key="9">
    <source>
        <dbReference type="ARBA" id="ARBA00022777"/>
    </source>
</evidence>
<feature type="domain" description="PTS EIIC type-1" evidence="19">
    <location>
        <begin position="1614"/>
        <end position="1985"/>
    </location>
</feature>
<organism evidence="20 21">
    <name type="scientific">Phytophthora kernoviae 00238/432</name>
    <dbReference type="NCBI Taxonomy" id="1284355"/>
    <lineage>
        <taxon>Eukaryota</taxon>
        <taxon>Sar</taxon>
        <taxon>Stramenopiles</taxon>
        <taxon>Oomycota</taxon>
        <taxon>Peronosporomycetes</taxon>
        <taxon>Peronosporales</taxon>
        <taxon>Peronosporaceae</taxon>
        <taxon>Phytophthora</taxon>
    </lineage>
</organism>
<dbReference type="SUPFAM" id="SSF56281">
    <property type="entry name" value="Metallo-hydrolase/oxidoreductase"/>
    <property type="match status" value="1"/>
</dbReference>
<dbReference type="InterPro" id="IPR001996">
    <property type="entry name" value="PTS_IIB_1"/>
</dbReference>
<dbReference type="SMART" id="SM00849">
    <property type="entry name" value="Lactamase_B"/>
    <property type="match status" value="1"/>
</dbReference>
<name>A0A8J4SW18_9STRA</name>
<evidence type="ECO:0000256" key="5">
    <source>
        <dbReference type="ARBA" id="ARBA00022597"/>
    </source>
</evidence>
<keyword evidence="3" id="KW-0813">Transport</keyword>
<evidence type="ECO:0008006" key="22">
    <source>
        <dbReference type="Google" id="ProtNLM"/>
    </source>
</evidence>
<dbReference type="Gene3D" id="3.60.15.10">
    <property type="entry name" value="Ribonuclease Z/Hydroxyacylglutathione hydrolase-like"/>
    <property type="match status" value="1"/>
</dbReference>
<feature type="transmembrane region" description="Helical" evidence="16">
    <location>
        <begin position="1767"/>
        <end position="1785"/>
    </location>
</feature>
<protein>
    <recommendedName>
        <fullName evidence="22">Glycosyl hydrolase family 13 catalytic domain-containing protein</fullName>
    </recommendedName>
</protein>
<dbReference type="PRINTS" id="PR00173">
    <property type="entry name" value="EDTRNSPORT"/>
</dbReference>
<dbReference type="InterPro" id="IPR018113">
    <property type="entry name" value="PTrfase_EIIB_Cys"/>
</dbReference>
<dbReference type="Proteomes" id="UP000702964">
    <property type="component" value="Unassembled WGS sequence"/>
</dbReference>
<dbReference type="NCBIfam" id="TIGR00826">
    <property type="entry name" value="EIIB_glc"/>
    <property type="match status" value="1"/>
</dbReference>
<feature type="transmembrane region" description="Helical" evidence="16">
    <location>
        <begin position="848"/>
        <end position="871"/>
    </location>
</feature>
<keyword evidence="14" id="KW-0326">Glycosidase</keyword>
<sequence>MEDFDRLLAEAHKRGLKIMMDLVLNHTSDEHAWFAESRSSKVNPKRDYYIWRSGKNGQVPNNWESYFGGSVWKHDPETNEYYLHLYSEHQPDLNWNNAQMAEEMYEMVHWWLQKGVDGFRFDAVAHIAKAEGLPSAHNPDNLPVVPAYQLFSNLEQVHSILNKLNDMILKPYGPMTVGETSGLGPEQALAYVGTDRNELNMVFQFEHMFVDAQSSGIGKWNYREWKLPELKEIMSRWQTVLHDRGWNANYMGNHDQPRPVSRFGDDGRYRVRSAQMLATWMLTLEGTPYIYQGEEIGMTNIAFSDIEQYRDIETKNYYNHYIGQGKAKHEVMQAIWRKSRDNARTPMQWDDTEHAGFTDGQPWIQVNENYTEINVADAERDPQSILHYYRRLIALRKQHKVLIYGAYELLLPDDPDIYAYTRTLDDEQILVILNFREHEPEMYWPEGWQAEHAKLLISNEDNKLLNITFHGHSSVQLGTEEKSLIIDPFLRGNELAVTKPEDIKTDAVLLTHAHMDHILDAEPIAKTNHAKVVAIVELATYMSWKGLDTIGMNMGGTVDLGFAQAKMIQAFHTSGIVLEEEQRIMYAGLPAGYIINIGGKTILHAGDTSLFGDMKMIGDRHDIDVAFLPIGGHFTMGPEDALQAAEWFNAKLTIPVHYDTFPVIRQDAERFVQQLAEKAVIIGIGVGILWPDLGSLLQPLGTGFIKLIKMIIAPLIFMVIVTGIAKIGDLKSVGRIGLKAILWFEIATTVALVLGLGTANLLRPGASMNVDPSTLDTSGIEAKTNGSELPHVVDFIMNIIPTSVVDAFAQNALLQVLLVACLFGGALAATESKAKENVLTLIENVLGILFRIIGYIMKLAPIGAFGAMAYTVGAYGASTLSSFGLLIIACYGAALLFLVMLALAAWWITGLNFLQFVKYTRSEVMLAIGTGSSEVVMPRMMDKLTKAGCDRAVVGLVVPTGYSFNLDGASIYLSLATVFLAQAVGIDLTLGQEITILLVLMLSSKGMAGVPGSAFLALSATAAALNAFPPVYVSPQHDNGYDVADYYRINPDFGTMEDFDELLKGLKARDMKLMIDIVDPAPDGGVPNNWQSKFGGPAWQYDEQTGQYFLTLFDKTQADLNWENEQVRKAVRDLIKFWAEKGVDGFRMDVINLISKDQRFPDDDGSVSPGDGRKFYTDGPRVHEYITEMYEEVFGPHNMVTVGEMSSTTLEHCIKYSNPASREFSMTFNFHHLKVDYPNGQKWELMPYDFEAMKQLFSEWQTGMQAGGGWNALFLNNHDQPRALTRFADDGDYRAESAKMLATTIHGMQGTPYVYQGEEIGMPNPVWNDVSEFRDIESTNMYRLLQEERGKTAEEAFQIVRERSRDNSRTPMQWDGSENAGFTTGTPWIKVDERYPSIHVAQQMADPNSVYYHYRKLIALRKQVGVLTDGLYERLDEAHPDVFAYARTNGSETLIVVSNFSKRDVTFAFSDAVWNDHIAGKSAELLIGNTEASPALEQEISLSPDNMAMDKKQVEEIVRAVGGKENIEAATHCVTRLRFALYDESKVDTESLEQNDLVKGQFSSQGQFQVVIGPGLVDKVYEEMIQITGGERASKDDVKAVAGKKQNPIQRAIKTLSDIFIPILPAIITAGLLLGINNILTGPGIFFDGKSLVDVYPAWKDLASIINTIASTAFTFLPALIGWSAVTRFGGSPLLGIVLGLILVHPDLLSAYGYANAVNEGTVPTWNLFGWHIEKIGYQGQVLPVLVSAYLLAKLEIFLNKRVHDSIKLLVVAPVTLLITGFLAFTIIGPVTFAIANGITSGLIYIYDSYAALGGLIYGGLYALLVITGMHHTFLAVDVQLIGSQGGTFLWPMLALSNIAQGSAALAMMLVLREKKMRGLAATSSVSAFLGVTEPAIFGVNIRYRYPFIFGMVGSAIGGVLLTMNNVQATSIGVGGVPGFLSIFPNKWGVFFIGMAIVLVVPFVLTVLFGRAKLRKEDRNADQATVAGGQTSTANSVSSTTTTNTDTEQRTRSAAQVADEPVNTLEIMAPLTGTAVPLEQVPDPAFAEKQMGEGVAIEPSGNQVVAPFDAQVAHVIKSKHAVILEHASGLQILIHVGINTVSLKGEGFNMHVEAGEKVRAGQTLLEFDRKVIEAAGYPLITPIIIPDGQDMVDRVEVTTGDVTSNQNGVLKVHLKG</sequence>
<dbReference type="PANTHER" id="PTHR10357:SF179">
    <property type="entry name" value="NEUTRAL AND BASIC AMINO ACID TRANSPORT PROTEIN RBAT"/>
    <property type="match status" value="1"/>
</dbReference>
<dbReference type="GO" id="GO:0015574">
    <property type="term" value="F:trehalose transmembrane transporter activity"/>
    <property type="evidence" value="ECO:0007669"/>
    <property type="project" value="InterPro"/>
</dbReference>
<keyword evidence="12 16" id="KW-1133">Transmembrane helix</keyword>
<dbReference type="SMART" id="SM00642">
    <property type="entry name" value="Aamy"/>
    <property type="match status" value="2"/>
</dbReference>
<reference evidence="20" key="1">
    <citation type="journal article" date="2015" name="Genom Data">
        <title>Draft genome sequences of Phytophthora kernoviae and Phytophthora ramorum lineage EU2 from Scotland.</title>
        <authorList>
            <person name="Sambles C."/>
            <person name="Schlenzig A."/>
            <person name="O'Neill P."/>
            <person name="Grant M."/>
            <person name="Studholme D.J."/>
        </authorList>
    </citation>
    <scope>NUCLEOTIDE SEQUENCE</scope>
    <source>
        <strain evidence="20">00238/432</strain>
    </source>
</reference>
<dbReference type="FunFam" id="3.20.20.80:FF:000064">
    <property type="entry name" value="Oligo-1,6-glucosidase"/>
    <property type="match status" value="1"/>
</dbReference>
<feature type="region of interest" description="Disordered" evidence="15">
    <location>
        <begin position="1980"/>
        <end position="2019"/>
    </location>
</feature>
<evidence type="ECO:0000256" key="2">
    <source>
        <dbReference type="ARBA" id="ARBA00008061"/>
    </source>
</evidence>
<evidence type="ECO:0000259" key="17">
    <source>
        <dbReference type="PROSITE" id="PS51093"/>
    </source>
</evidence>
<dbReference type="Gene3D" id="3.20.20.80">
    <property type="entry name" value="Glycosidases"/>
    <property type="match status" value="3"/>
</dbReference>
<evidence type="ECO:0000256" key="7">
    <source>
        <dbReference type="ARBA" id="ARBA00022683"/>
    </source>
</evidence>
<keyword evidence="5" id="KW-0762">Sugar transport</keyword>
<dbReference type="FunFam" id="2.70.70.10:FF:000001">
    <property type="entry name" value="PTS system glucose-specific IIA component"/>
    <property type="match status" value="1"/>
</dbReference>
<evidence type="ECO:0000256" key="12">
    <source>
        <dbReference type="ARBA" id="ARBA00022989"/>
    </source>
</evidence>
<dbReference type="InterPro" id="IPR001127">
    <property type="entry name" value="PTS_EIIA_1_perm"/>
</dbReference>
<evidence type="ECO:0000256" key="16">
    <source>
        <dbReference type="SAM" id="Phobius"/>
    </source>
</evidence>
<dbReference type="InterPro" id="IPR001991">
    <property type="entry name" value="Na-dicarboxylate_symporter"/>
</dbReference>
<dbReference type="NCBIfam" id="NF001911">
    <property type="entry name" value="PRK00685.1"/>
    <property type="match status" value="1"/>
</dbReference>
<dbReference type="InterPro" id="IPR036878">
    <property type="entry name" value="Glu_permease_IIB"/>
</dbReference>
<evidence type="ECO:0000256" key="8">
    <source>
        <dbReference type="ARBA" id="ARBA00022692"/>
    </source>
</evidence>
<evidence type="ECO:0000256" key="15">
    <source>
        <dbReference type="SAM" id="MobiDB-lite"/>
    </source>
</evidence>
<evidence type="ECO:0000256" key="10">
    <source>
        <dbReference type="ARBA" id="ARBA00022801"/>
    </source>
</evidence>
<dbReference type="NCBIfam" id="NF008183">
    <property type="entry name" value="PRK10933.1"/>
    <property type="match status" value="1"/>
</dbReference>
<feature type="transmembrane region" description="Helical" evidence="16">
    <location>
        <begin position="1694"/>
        <end position="1716"/>
    </location>
</feature>
<accession>A0A8J4SW18</accession>
<dbReference type="GO" id="GO:0009401">
    <property type="term" value="P:phosphoenolpyruvate-dependent sugar phosphotransferase system"/>
    <property type="evidence" value="ECO:0007669"/>
    <property type="project" value="UniProtKB-KW"/>
</dbReference>
<feature type="transmembrane region" description="Helical" evidence="16">
    <location>
        <begin position="1662"/>
        <end position="1682"/>
    </location>
</feature>
<dbReference type="InterPro" id="IPR017853">
    <property type="entry name" value="GH"/>
</dbReference>
<evidence type="ECO:0000256" key="4">
    <source>
        <dbReference type="ARBA" id="ARBA00022475"/>
    </source>
</evidence>
<dbReference type="PROSITE" id="PS01035">
    <property type="entry name" value="PTS_EIIB_TYPE_1_CYS"/>
    <property type="match status" value="1"/>
</dbReference>
<dbReference type="PANTHER" id="PTHR10357">
    <property type="entry name" value="ALPHA-AMYLASE FAMILY MEMBER"/>
    <property type="match status" value="1"/>
</dbReference>
<feature type="domain" description="PTS EIIB type-1" evidence="18">
    <location>
        <begin position="1511"/>
        <end position="1594"/>
    </location>
</feature>
<dbReference type="InterPro" id="IPR006047">
    <property type="entry name" value="GH13_cat_dom"/>
</dbReference>
<keyword evidence="9" id="KW-0418">Kinase</keyword>
<dbReference type="GO" id="GO:0046942">
    <property type="term" value="P:carboxylic acid transport"/>
    <property type="evidence" value="ECO:0007669"/>
    <property type="project" value="UniProtKB-ARBA"/>
</dbReference>
<feature type="transmembrane region" description="Helical" evidence="16">
    <location>
        <begin position="883"/>
        <end position="908"/>
    </location>
</feature>
<evidence type="ECO:0000256" key="11">
    <source>
        <dbReference type="ARBA" id="ARBA00022847"/>
    </source>
</evidence>
<dbReference type="InterPro" id="IPR003352">
    <property type="entry name" value="PTS_EIIC"/>
</dbReference>
<dbReference type="NCBIfam" id="NF008236">
    <property type="entry name" value="PRK11007.1"/>
    <property type="match status" value="1"/>
</dbReference>
<dbReference type="PROSITE" id="PS51103">
    <property type="entry name" value="PTS_EIIC_TYPE_1"/>
    <property type="match status" value="1"/>
</dbReference>
<feature type="transmembrane region" description="Helical" evidence="16">
    <location>
        <begin position="1619"/>
        <end position="1642"/>
    </location>
</feature>
<keyword evidence="11" id="KW-0769">Symport</keyword>
<dbReference type="GO" id="GO:0016301">
    <property type="term" value="F:kinase activity"/>
    <property type="evidence" value="ECO:0007669"/>
    <property type="project" value="UniProtKB-KW"/>
</dbReference>
<keyword evidence="7" id="KW-0598">Phosphotransferase system</keyword>
<dbReference type="PROSITE" id="PS51098">
    <property type="entry name" value="PTS_EIIB_TYPE_1"/>
    <property type="match status" value="1"/>
</dbReference>
<comment type="similarity">
    <text evidence="2">Belongs to the glycosyl hydrolase 13 family.</text>
</comment>
<feature type="transmembrane region" description="Helical" evidence="16">
    <location>
        <begin position="807"/>
        <end position="828"/>
    </location>
</feature>
<dbReference type="GO" id="GO:0004556">
    <property type="term" value="F:alpha-amylase activity"/>
    <property type="evidence" value="ECO:0007669"/>
    <property type="project" value="TreeGrafter"/>
</dbReference>
<feature type="transmembrane region" description="Helical" evidence="16">
    <location>
        <begin position="1736"/>
        <end position="1755"/>
    </location>
</feature>
<evidence type="ECO:0000259" key="19">
    <source>
        <dbReference type="PROSITE" id="PS51103"/>
    </source>
</evidence>
<dbReference type="FunFam" id="3.90.400.10:FF:000002">
    <property type="entry name" value="Sucrose isomerase"/>
    <property type="match status" value="1"/>
</dbReference>
<dbReference type="InterPro" id="IPR032091">
    <property type="entry name" value="Malt_amylase-like_C"/>
</dbReference>
<dbReference type="PROSITE" id="PS00371">
    <property type="entry name" value="PTS_EIIA_TYPE_1_HIS"/>
    <property type="match status" value="1"/>
</dbReference>
<dbReference type="InterPro" id="IPR001279">
    <property type="entry name" value="Metallo-B-lactamas"/>
</dbReference>
<dbReference type="Pfam" id="PF00128">
    <property type="entry name" value="Alpha-amylase"/>
    <property type="match status" value="2"/>
</dbReference>
<feature type="transmembrane region" description="Helical" evidence="16">
    <location>
        <begin position="707"/>
        <end position="728"/>
    </location>
</feature>
<evidence type="ECO:0000256" key="13">
    <source>
        <dbReference type="ARBA" id="ARBA00023136"/>
    </source>
</evidence>
<keyword evidence="6" id="KW-0808">Transferase</keyword>
<dbReference type="Pfam" id="PF00358">
    <property type="entry name" value="PTS_EIIA_1"/>
    <property type="match status" value="1"/>
</dbReference>
<dbReference type="GO" id="GO:0009313">
    <property type="term" value="P:oligosaccharide catabolic process"/>
    <property type="evidence" value="ECO:0007669"/>
    <property type="project" value="TreeGrafter"/>
</dbReference>
<dbReference type="InterPro" id="IPR036458">
    <property type="entry name" value="Na:dicarbo_symporter_sf"/>
</dbReference>
<dbReference type="GO" id="GO:0005886">
    <property type="term" value="C:plasma membrane"/>
    <property type="evidence" value="ECO:0007669"/>
    <property type="project" value="UniProtKB-SubCell"/>
</dbReference>
<dbReference type="SUPFAM" id="SSF55604">
    <property type="entry name" value="Glucose permease domain IIB"/>
    <property type="match status" value="1"/>
</dbReference>
<dbReference type="InterPro" id="IPR036866">
    <property type="entry name" value="RibonucZ/Hydroxyglut_hydro"/>
</dbReference>
<feature type="transmembrane region" description="Helical" evidence="16">
    <location>
        <begin position="740"/>
        <end position="762"/>
    </location>
</feature>
<dbReference type="InterPro" id="IPR018107">
    <property type="entry name" value="Na-dicarboxylate_symporter_CS"/>
</dbReference>
<proteinExistence type="inferred from homology"/>
<dbReference type="InterPro" id="IPR011296">
    <property type="entry name" value="PTS_IIBC_treh"/>
</dbReference>
<dbReference type="SUPFAM" id="SSF51445">
    <property type="entry name" value="(Trans)glycosidases"/>
    <property type="match status" value="2"/>
</dbReference>
<feature type="transmembrane region" description="Helical" evidence="16">
    <location>
        <begin position="1908"/>
        <end position="1928"/>
    </location>
</feature>
<dbReference type="Pfam" id="PF02378">
    <property type="entry name" value="PTS_EIIC"/>
    <property type="match status" value="1"/>
</dbReference>
<gene>
    <name evidence="20" type="ORF">G195_000721</name>
</gene>
<dbReference type="FunFam" id="3.30.1360.60:FF:000001">
    <property type="entry name" value="PTS system glucose-specific IIBC component PtsG"/>
    <property type="match status" value="1"/>
</dbReference>
<dbReference type="InterPro" id="IPR013013">
    <property type="entry name" value="PTS_EIIC_1"/>
</dbReference>
<dbReference type="SUPFAM" id="SSF51261">
    <property type="entry name" value="Duplicated hybrid motif"/>
    <property type="match status" value="1"/>
</dbReference>
<feature type="transmembrane region" description="Helical" evidence="16">
    <location>
        <begin position="1815"/>
        <end position="1837"/>
    </location>
</feature>
<dbReference type="SUPFAM" id="SSF51011">
    <property type="entry name" value="Glycosyl hydrolase domain"/>
    <property type="match status" value="2"/>
</dbReference>
<dbReference type="EMBL" id="AOFI03000003">
    <property type="protein sequence ID" value="KAF4325738.1"/>
    <property type="molecule type" value="Genomic_DNA"/>
</dbReference>
<evidence type="ECO:0000256" key="3">
    <source>
        <dbReference type="ARBA" id="ARBA00022448"/>
    </source>
</evidence>
<dbReference type="PROSITE" id="PS00714">
    <property type="entry name" value="NA_DICARBOXYL_SYMP_2"/>
    <property type="match status" value="1"/>
</dbReference>
<keyword evidence="13 16" id="KW-0472">Membrane</keyword>
<dbReference type="Gene3D" id="1.10.3860.10">
    <property type="entry name" value="Sodium:dicarboxylate symporter"/>
    <property type="match status" value="1"/>
</dbReference>
<dbReference type="InterPro" id="IPR045857">
    <property type="entry name" value="O16G_dom_2"/>
</dbReference>
<dbReference type="InterPro" id="IPR013780">
    <property type="entry name" value="Glyco_hydro_b"/>
</dbReference>
<evidence type="ECO:0000256" key="14">
    <source>
        <dbReference type="ARBA" id="ARBA00023295"/>
    </source>
</evidence>
<evidence type="ECO:0000256" key="1">
    <source>
        <dbReference type="ARBA" id="ARBA00004651"/>
    </source>
</evidence>
<reference evidence="20" key="2">
    <citation type="submission" date="2020-02" db="EMBL/GenBank/DDBJ databases">
        <authorList>
            <person name="Studholme D.J."/>
        </authorList>
    </citation>
    <scope>NUCLEOTIDE SEQUENCE</scope>
    <source>
        <strain evidence="20">00238/432</strain>
    </source>
</reference>